<comment type="similarity">
    <text evidence="2">Belongs to the SFR1/MEI5 family.</text>
</comment>
<keyword evidence="13" id="KW-1185">Reference proteome</keyword>
<feature type="compositionally biased region" description="Polar residues" evidence="11">
    <location>
        <begin position="1"/>
        <end position="36"/>
    </location>
</feature>
<dbReference type="InterPro" id="IPR018468">
    <property type="entry name" value="SFR1/Mei5"/>
</dbReference>
<evidence type="ECO:0000256" key="2">
    <source>
        <dbReference type="ARBA" id="ARBA00008729"/>
    </source>
</evidence>
<evidence type="ECO:0000256" key="11">
    <source>
        <dbReference type="SAM" id="MobiDB-lite"/>
    </source>
</evidence>
<organism evidence="12 13">
    <name type="scientific">Alosa alosa</name>
    <name type="common">allis shad</name>
    <dbReference type="NCBI Taxonomy" id="278164"/>
    <lineage>
        <taxon>Eukaryota</taxon>
        <taxon>Metazoa</taxon>
        <taxon>Chordata</taxon>
        <taxon>Craniata</taxon>
        <taxon>Vertebrata</taxon>
        <taxon>Euteleostomi</taxon>
        <taxon>Actinopterygii</taxon>
        <taxon>Neopterygii</taxon>
        <taxon>Teleostei</taxon>
        <taxon>Clupei</taxon>
        <taxon>Clupeiformes</taxon>
        <taxon>Clupeoidei</taxon>
        <taxon>Clupeidae</taxon>
        <taxon>Alosa</taxon>
    </lineage>
</organism>
<dbReference type="PANTHER" id="PTHR28643">
    <property type="entry name" value="SWI5-DEPENDENT RECOMBINATION DNA REPAIR PROTEIN 1 HOMOLOG"/>
    <property type="match status" value="1"/>
</dbReference>
<keyword evidence="6" id="KW-0175">Coiled coil</keyword>
<evidence type="ECO:0000256" key="1">
    <source>
        <dbReference type="ARBA" id="ARBA00004123"/>
    </source>
</evidence>
<keyword evidence="7" id="KW-0804">Transcription</keyword>
<dbReference type="EMBL" id="JADWDJ010000018">
    <property type="protein sequence ID" value="KAG5266517.1"/>
    <property type="molecule type" value="Genomic_DNA"/>
</dbReference>
<evidence type="ECO:0000256" key="5">
    <source>
        <dbReference type="ARBA" id="ARBA00023015"/>
    </source>
</evidence>
<dbReference type="GO" id="GO:0000724">
    <property type="term" value="P:double-strand break repair via homologous recombination"/>
    <property type="evidence" value="ECO:0007669"/>
    <property type="project" value="InterPro"/>
</dbReference>
<dbReference type="GO" id="GO:0032798">
    <property type="term" value="C:Swi5-Sfr1 complex"/>
    <property type="evidence" value="ECO:0007669"/>
    <property type="project" value="InterPro"/>
</dbReference>
<dbReference type="InterPro" id="IPR042429">
    <property type="entry name" value="SFR1"/>
</dbReference>
<evidence type="ECO:0000256" key="4">
    <source>
        <dbReference type="ARBA" id="ARBA00022763"/>
    </source>
</evidence>
<comment type="subcellular location">
    <subcellularLocation>
        <location evidence="1">Nucleus</location>
    </subcellularLocation>
</comment>
<evidence type="ECO:0000313" key="12">
    <source>
        <dbReference type="EMBL" id="KAG5266517.1"/>
    </source>
</evidence>
<dbReference type="AlphaFoldDB" id="A0AAV6FZ17"/>
<accession>A0AAV6FZ17</accession>
<protein>
    <recommendedName>
        <fullName evidence="3">Swi5-dependent recombination DNA repair protein 1 homolog</fullName>
    </recommendedName>
    <alternativeName>
        <fullName evidence="10">Meiosis protein 5 homolog</fullName>
    </alternativeName>
</protein>
<keyword evidence="4" id="KW-0227">DNA damage</keyword>
<proteinExistence type="inferred from homology"/>
<name>A0AAV6FZ17_9TELE</name>
<evidence type="ECO:0000256" key="10">
    <source>
        <dbReference type="ARBA" id="ARBA00033234"/>
    </source>
</evidence>
<keyword evidence="8" id="KW-0234">DNA repair</keyword>
<comment type="caution">
    <text evidence="12">The sequence shown here is derived from an EMBL/GenBank/DDBJ whole genome shotgun (WGS) entry which is preliminary data.</text>
</comment>
<gene>
    <name evidence="12" type="ORF">AALO_G00232990</name>
</gene>
<dbReference type="Proteomes" id="UP000823561">
    <property type="component" value="Chromosome 18"/>
</dbReference>
<reference evidence="12" key="1">
    <citation type="submission" date="2020-10" db="EMBL/GenBank/DDBJ databases">
        <title>Chromosome-scale genome assembly of the Allis shad, Alosa alosa.</title>
        <authorList>
            <person name="Margot Z."/>
            <person name="Christophe K."/>
            <person name="Cabau C."/>
            <person name="Louis A."/>
            <person name="Berthelot C."/>
            <person name="Parey E."/>
            <person name="Roest Crollius H."/>
            <person name="Montfort J."/>
            <person name="Robinson-Rechavi M."/>
            <person name="Bucao C."/>
            <person name="Bouchez O."/>
            <person name="Gislard M."/>
            <person name="Lluch J."/>
            <person name="Milhes M."/>
            <person name="Lampietro C."/>
            <person name="Lopez Roques C."/>
            <person name="Donnadieu C."/>
            <person name="Braasch I."/>
            <person name="Desvignes T."/>
            <person name="Postlethwait J."/>
            <person name="Bobe J."/>
            <person name="Guiguen Y."/>
        </authorList>
    </citation>
    <scope>NUCLEOTIDE SEQUENCE</scope>
    <source>
        <strain evidence="12">M-15738</strain>
        <tissue evidence="12">Blood</tissue>
    </source>
</reference>
<dbReference type="GO" id="GO:0003713">
    <property type="term" value="F:transcription coactivator activity"/>
    <property type="evidence" value="ECO:0007669"/>
    <property type="project" value="InterPro"/>
</dbReference>
<evidence type="ECO:0000256" key="7">
    <source>
        <dbReference type="ARBA" id="ARBA00023163"/>
    </source>
</evidence>
<evidence type="ECO:0000256" key="6">
    <source>
        <dbReference type="ARBA" id="ARBA00023054"/>
    </source>
</evidence>
<sequence length="215" mass="24597">MDTTPKAQKTLSVLHTPSNDVDANVSPQPSSEIRTMSSSLRQKLKRSRRSFASPLAVAKRLNVEEDDSPASTTTNGSTQLKLVKGQKEMDLNHNEKLSCERPIKQTPGPHVDSTQFPQTDILQLRNALRREVKEKAETLRRLQMVKMYRKKNDLSHLITLMGEVVITVRRRPCMSCRQPCLRTIIKASLGQLMDQFGLEDRLLHYDRTEDDFREV</sequence>
<evidence type="ECO:0000313" key="13">
    <source>
        <dbReference type="Proteomes" id="UP000823561"/>
    </source>
</evidence>
<evidence type="ECO:0000256" key="8">
    <source>
        <dbReference type="ARBA" id="ARBA00023204"/>
    </source>
</evidence>
<feature type="region of interest" description="Disordered" evidence="11">
    <location>
        <begin position="1"/>
        <end position="48"/>
    </location>
</feature>
<keyword evidence="9" id="KW-0539">Nucleus</keyword>
<dbReference type="Pfam" id="PF10376">
    <property type="entry name" value="Mei5"/>
    <property type="match status" value="1"/>
</dbReference>
<evidence type="ECO:0000256" key="3">
    <source>
        <dbReference type="ARBA" id="ARBA00014688"/>
    </source>
</evidence>
<keyword evidence="5" id="KW-0805">Transcription regulation</keyword>
<evidence type="ECO:0000256" key="9">
    <source>
        <dbReference type="ARBA" id="ARBA00023242"/>
    </source>
</evidence>
<dbReference type="PANTHER" id="PTHR28643:SF1">
    <property type="entry name" value="SWI5-DEPENDENT RECOMBINATION DNA REPAIR PROTEIN 1 HOMOLOG"/>
    <property type="match status" value="1"/>
</dbReference>